<accession>A0A6J7KCE1</accession>
<gene>
    <name evidence="2" type="ORF">UFOPK3772_01645</name>
</gene>
<dbReference type="InterPro" id="IPR013022">
    <property type="entry name" value="Xyl_isomerase-like_TIM-brl"/>
</dbReference>
<dbReference type="Gene3D" id="3.20.20.150">
    <property type="entry name" value="Divalent-metal-dependent TIM barrel enzymes"/>
    <property type="match status" value="1"/>
</dbReference>
<name>A0A6J7KCE1_9ZZZZ</name>
<dbReference type="AlphaFoldDB" id="A0A6J7KCE1"/>
<proteinExistence type="predicted"/>
<evidence type="ECO:0000259" key="1">
    <source>
        <dbReference type="Pfam" id="PF01261"/>
    </source>
</evidence>
<reference evidence="2" key="1">
    <citation type="submission" date="2020-05" db="EMBL/GenBank/DDBJ databases">
        <authorList>
            <person name="Chiriac C."/>
            <person name="Salcher M."/>
            <person name="Ghai R."/>
            <person name="Kavagutti S V."/>
        </authorList>
    </citation>
    <scope>NUCLEOTIDE SEQUENCE</scope>
</reference>
<dbReference type="EMBL" id="CAFBNE010000049">
    <property type="protein sequence ID" value="CAB4952563.1"/>
    <property type="molecule type" value="Genomic_DNA"/>
</dbReference>
<dbReference type="InterPro" id="IPR036237">
    <property type="entry name" value="Xyl_isomerase-like_sf"/>
</dbReference>
<organism evidence="2">
    <name type="scientific">freshwater metagenome</name>
    <dbReference type="NCBI Taxonomy" id="449393"/>
    <lineage>
        <taxon>unclassified sequences</taxon>
        <taxon>metagenomes</taxon>
        <taxon>ecological metagenomes</taxon>
    </lineage>
</organism>
<dbReference type="SUPFAM" id="SSF51658">
    <property type="entry name" value="Xylose isomerase-like"/>
    <property type="match status" value="1"/>
</dbReference>
<dbReference type="PANTHER" id="PTHR12110:SF41">
    <property type="entry name" value="INOSOSE DEHYDRATASE"/>
    <property type="match status" value="1"/>
</dbReference>
<evidence type="ECO:0000313" key="2">
    <source>
        <dbReference type="EMBL" id="CAB4952563.1"/>
    </source>
</evidence>
<sequence length="298" mass="32618">MSFVDRVAAAPITWGVDGSPGWGFLVSRERYVREMTGLGLRATELGPDGYLPSDPDELDSYLKEHDLRVVGGWVPMAMAFQGMFDESLDYLRRACRQFQRAGADVLILGPVWDYLGYEKRGVLDSEEWATFFRNLGVVDAIATEHGLQTALHQHIGTVIEDQSDLDRLLDNSGVKLCVDTGHMLSAGIDPVKVVRADPSRVAHVHLKDISVALANRISTGEVSFGAAVKDGLFLPLGKGDVDLAGVIGALENAGYRGWYAIEQDCFLTEDPPEGQGPVEDCRISYRYLAELADSLGWS</sequence>
<feature type="domain" description="Xylose isomerase-like TIM barrel" evidence="1">
    <location>
        <begin position="38"/>
        <end position="264"/>
    </location>
</feature>
<protein>
    <submittedName>
        <fullName evidence="2">Unannotated protein</fullName>
    </submittedName>
</protein>
<dbReference type="PANTHER" id="PTHR12110">
    <property type="entry name" value="HYDROXYPYRUVATE ISOMERASE"/>
    <property type="match status" value="1"/>
</dbReference>
<dbReference type="InterPro" id="IPR050312">
    <property type="entry name" value="IolE/XylAMocC-like"/>
</dbReference>
<dbReference type="Pfam" id="PF01261">
    <property type="entry name" value="AP_endonuc_2"/>
    <property type="match status" value="1"/>
</dbReference>